<sequence>MLIYHEKTFIPLPRMPSLTDIYDKNKYTVTDIHFHDETDEVDSEGVFIVNREGAKESQFPEYLPSWDPKQKFPRVKFFEHQDPGLRADPSFPNLFPRKGEQIIRITPKLGSVVTGLQLSELNDKGKDELALLIAQRGVVVFRDQDWAKRGPEFITEYGRHFGKLHIHPTSGAPKGYPELHITYRRSDPKEFERTFAQKTNNVGWHSDISYELQPPGTTFFAVLEGPEAGGDTIFADTVEAYKRLSPEFQKRLEGLHVLHSSYTQSRNSVAQGGIERRKPAEHIHPLIRIHPVTKEKAIYVNRPFTKRIVELKDEESEHLLNFLYKHIESAHDLQLRAKWEPNTVVVWDNRRTVHSAIVDWDAPVSRHAVRVTPQAERPTALLEQLNRPNPEFGDLV</sequence>
<organism evidence="8 9">
    <name type="scientific">Metschnikowia aff. pulcherrima</name>
    <dbReference type="NCBI Taxonomy" id="2163413"/>
    <lineage>
        <taxon>Eukaryota</taxon>
        <taxon>Fungi</taxon>
        <taxon>Dikarya</taxon>
        <taxon>Ascomycota</taxon>
        <taxon>Saccharomycotina</taxon>
        <taxon>Pichiomycetes</taxon>
        <taxon>Metschnikowiaceae</taxon>
        <taxon>Metschnikowia</taxon>
    </lineage>
</organism>
<accession>A0A4P6XHW3</accession>
<evidence type="ECO:0000313" key="8">
    <source>
        <dbReference type="EMBL" id="QBM86847.1"/>
    </source>
</evidence>
<keyword evidence="3" id="KW-0479">Metal-binding</keyword>
<evidence type="ECO:0000256" key="4">
    <source>
        <dbReference type="ARBA" id="ARBA00022964"/>
    </source>
</evidence>
<gene>
    <name evidence="8" type="primary">MPUL0B00370</name>
    <name evidence="8" type="ORF">METSCH_B00370</name>
</gene>
<dbReference type="AlphaFoldDB" id="A0A4P6XHW3"/>
<dbReference type="GO" id="GO:0046872">
    <property type="term" value="F:metal ion binding"/>
    <property type="evidence" value="ECO:0007669"/>
    <property type="project" value="UniProtKB-KW"/>
</dbReference>
<protein>
    <submittedName>
        <fullName evidence="8">Sulfonate dioxygenase</fullName>
    </submittedName>
</protein>
<dbReference type="PANTHER" id="PTHR30468">
    <property type="entry name" value="ALPHA-KETOGLUTARATE-DEPENDENT SULFONATE DIOXYGENASE"/>
    <property type="match status" value="1"/>
</dbReference>
<dbReference type="Proteomes" id="UP000292447">
    <property type="component" value="Chromosome II"/>
</dbReference>
<dbReference type="InterPro" id="IPR042098">
    <property type="entry name" value="TauD-like_sf"/>
</dbReference>
<dbReference type="GO" id="GO:0005737">
    <property type="term" value="C:cytoplasm"/>
    <property type="evidence" value="ECO:0007669"/>
    <property type="project" value="TreeGrafter"/>
</dbReference>
<evidence type="ECO:0000256" key="2">
    <source>
        <dbReference type="ARBA" id="ARBA00005896"/>
    </source>
</evidence>
<evidence type="ECO:0000256" key="1">
    <source>
        <dbReference type="ARBA" id="ARBA00001954"/>
    </source>
</evidence>
<dbReference type="FunFam" id="3.60.130.10:FF:000003">
    <property type="entry name" value="Alpha-ketoglutarate-dependent taurine dioxygenase"/>
    <property type="match status" value="1"/>
</dbReference>
<dbReference type="STRING" id="2163413.A0A4P6XHW3"/>
<dbReference type="EMBL" id="CP034457">
    <property type="protein sequence ID" value="QBM86847.1"/>
    <property type="molecule type" value="Genomic_DNA"/>
</dbReference>
<evidence type="ECO:0000256" key="6">
    <source>
        <dbReference type="ARBA" id="ARBA00023004"/>
    </source>
</evidence>
<dbReference type="GO" id="GO:0044273">
    <property type="term" value="P:sulfur compound catabolic process"/>
    <property type="evidence" value="ECO:0007669"/>
    <property type="project" value="TreeGrafter"/>
</dbReference>
<dbReference type="Gene3D" id="3.60.130.10">
    <property type="entry name" value="Clavaminate synthase-like"/>
    <property type="match status" value="1"/>
</dbReference>
<comment type="similarity">
    <text evidence="2">Belongs to the TfdA dioxygenase family.</text>
</comment>
<evidence type="ECO:0000259" key="7">
    <source>
        <dbReference type="Pfam" id="PF02668"/>
    </source>
</evidence>
<reference evidence="9" key="1">
    <citation type="submission" date="2019-03" db="EMBL/GenBank/DDBJ databases">
        <title>Snf2 controls pulcherriminic acid biosynthesis and connects pigmentation and antifungal activity of the yeast Metschnikowia pulcherrima.</title>
        <authorList>
            <person name="Gore-Lloyd D."/>
            <person name="Sumann I."/>
            <person name="Brachmann A.O."/>
            <person name="Schneeberger K."/>
            <person name="Ortiz-Merino R.A."/>
            <person name="Moreno-Beltran M."/>
            <person name="Schlaefli M."/>
            <person name="Kirner P."/>
            <person name="Santos Kron A."/>
            <person name="Wolfe K.H."/>
            <person name="Piel J."/>
            <person name="Ahrens C.H."/>
            <person name="Henk D."/>
            <person name="Freimoser F.M."/>
        </authorList>
    </citation>
    <scope>NUCLEOTIDE SEQUENCE [LARGE SCALE GENOMIC DNA]</scope>
    <source>
        <strain evidence="9">APC 1.2</strain>
    </source>
</reference>
<keyword evidence="4 8" id="KW-0223">Dioxygenase</keyword>
<dbReference type="InterPro" id="IPR003819">
    <property type="entry name" value="TauD/TfdA-like"/>
</dbReference>
<comment type="cofactor">
    <cofactor evidence="1">
        <name>Fe(2+)</name>
        <dbReference type="ChEBI" id="CHEBI:29033"/>
    </cofactor>
</comment>
<dbReference type="PANTHER" id="PTHR30468:SF1">
    <property type="entry name" value="ALPHA-KETOGLUTARATE-DEPENDENT SULFONATE DIOXYGENASE"/>
    <property type="match status" value="1"/>
</dbReference>
<dbReference type="Pfam" id="PF02668">
    <property type="entry name" value="TauD"/>
    <property type="match status" value="1"/>
</dbReference>
<keyword evidence="9" id="KW-1185">Reference proteome</keyword>
<name>A0A4P6XHW3_9ASCO</name>
<feature type="domain" description="TauD/TfdA-like" evidence="7">
    <location>
        <begin position="104"/>
        <end position="372"/>
    </location>
</feature>
<keyword evidence="5" id="KW-0560">Oxidoreductase</keyword>
<proteinExistence type="inferred from homology"/>
<evidence type="ECO:0000256" key="3">
    <source>
        <dbReference type="ARBA" id="ARBA00022723"/>
    </source>
</evidence>
<evidence type="ECO:0000313" key="9">
    <source>
        <dbReference type="Proteomes" id="UP000292447"/>
    </source>
</evidence>
<evidence type="ECO:0000256" key="5">
    <source>
        <dbReference type="ARBA" id="ARBA00023002"/>
    </source>
</evidence>
<dbReference type="InterPro" id="IPR051323">
    <property type="entry name" value="AtsK-like"/>
</dbReference>
<dbReference type="SUPFAM" id="SSF51197">
    <property type="entry name" value="Clavaminate synthase-like"/>
    <property type="match status" value="1"/>
</dbReference>
<dbReference type="GO" id="GO:0000907">
    <property type="term" value="F:sulfonate dioxygenase activity"/>
    <property type="evidence" value="ECO:0007669"/>
    <property type="project" value="TreeGrafter"/>
</dbReference>
<keyword evidence="6" id="KW-0408">Iron</keyword>